<feature type="transmembrane region" description="Helical" evidence="6">
    <location>
        <begin position="257"/>
        <end position="277"/>
    </location>
</feature>
<dbReference type="InterPro" id="IPR003339">
    <property type="entry name" value="ABC/ECF_trnsptr_transmembrane"/>
</dbReference>
<evidence type="ECO:0000256" key="6">
    <source>
        <dbReference type="SAM" id="Phobius"/>
    </source>
</evidence>
<feature type="transmembrane region" description="Helical" evidence="6">
    <location>
        <begin position="84"/>
        <end position="102"/>
    </location>
</feature>
<evidence type="ECO:0000256" key="4">
    <source>
        <dbReference type="ARBA" id="ARBA00022989"/>
    </source>
</evidence>
<dbReference type="EMBL" id="WBJY01000002">
    <property type="protein sequence ID" value="KAB1648212.1"/>
    <property type="molecule type" value="Genomic_DNA"/>
</dbReference>
<comment type="subcellular location">
    <subcellularLocation>
        <location evidence="1">Membrane</location>
        <topology evidence="1">Multi-pass membrane protein</topology>
    </subcellularLocation>
</comment>
<dbReference type="InterPro" id="IPR051611">
    <property type="entry name" value="ECF_transporter_component"/>
</dbReference>
<reference evidence="7 8" key="1">
    <citation type="submission" date="2019-09" db="EMBL/GenBank/DDBJ databases">
        <title>Phylogeny of genus Pseudoclavibacter and closely related genus.</title>
        <authorList>
            <person name="Li Y."/>
        </authorList>
    </citation>
    <scope>NUCLEOTIDE SEQUENCE [LARGE SCALE GENOMIC DNA]</scope>
    <source>
        <strain evidence="7 8">EGI 60007</strain>
    </source>
</reference>
<dbReference type="GO" id="GO:0005886">
    <property type="term" value="C:plasma membrane"/>
    <property type="evidence" value="ECO:0007669"/>
    <property type="project" value="UniProtKB-ARBA"/>
</dbReference>
<dbReference type="PANTHER" id="PTHR34857">
    <property type="entry name" value="SLL0384 PROTEIN"/>
    <property type="match status" value="1"/>
</dbReference>
<evidence type="ECO:0000256" key="1">
    <source>
        <dbReference type="ARBA" id="ARBA00004141"/>
    </source>
</evidence>
<dbReference type="PANTHER" id="PTHR34857:SF2">
    <property type="entry name" value="SLL0384 PROTEIN"/>
    <property type="match status" value="1"/>
</dbReference>
<feature type="transmembrane region" description="Helical" evidence="6">
    <location>
        <begin position="59"/>
        <end position="77"/>
    </location>
</feature>
<evidence type="ECO:0000313" key="8">
    <source>
        <dbReference type="Proteomes" id="UP000431744"/>
    </source>
</evidence>
<evidence type="ECO:0000256" key="3">
    <source>
        <dbReference type="ARBA" id="ARBA00022692"/>
    </source>
</evidence>
<accession>A0A6H9WL24</accession>
<evidence type="ECO:0000313" key="7">
    <source>
        <dbReference type="EMBL" id="KAB1648212.1"/>
    </source>
</evidence>
<protein>
    <submittedName>
        <fullName evidence="7">Energy-coupling factor transporter transmembrane protein EcfT</fullName>
    </submittedName>
</protein>
<comment type="caution">
    <text evidence="7">The sequence shown here is derived from an EMBL/GenBank/DDBJ whole genome shotgun (WGS) entry which is preliminary data.</text>
</comment>
<sequence length="295" mass="31522">MRERQRGSGPVTVIDRPTLTTARATRLPWLHRVHPLAKLVATLPLIVAMFLVRDLATPLVAIAASLALIVTGSSLSLRSKLGVVIGAPLVALVLSITLGVWADRDAVGSTPLLAQLGPWPLHLAGWLDGLETGLRMVAIVLLALLAGSTTSAGDFVRSLVQQLRVPYRFGYAALAAFRFVPRFRGELETIRRAHRVRGIGGRGPVAWLRAQLSTAVPLLAAALRHADRVAIAMEARAFGYSEHRTERHRVPLAAADWMFAAVSVLVTVAVVAVAPSWHDGVAAWLAGLVTGNGRS</sequence>
<name>A0A6H9WL24_9MICO</name>
<dbReference type="AlphaFoldDB" id="A0A6H9WL24"/>
<evidence type="ECO:0000256" key="2">
    <source>
        <dbReference type="ARBA" id="ARBA00022475"/>
    </source>
</evidence>
<feature type="transmembrane region" description="Helical" evidence="6">
    <location>
        <begin position="36"/>
        <end position="53"/>
    </location>
</feature>
<proteinExistence type="predicted"/>
<keyword evidence="3 6" id="KW-0812">Transmembrane</keyword>
<dbReference type="Proteomes" id="UP000431744">
    <property type="component" value="Unassembled WGS sequence"/>
</dbReference>
<dbReference type="OrthoDB" id="92887at2"/>
<keyword evidence="5 6" id="KW-0472">Membrane</keyword>
<feature type="transmembrane region" description="Helical" evidence="6">
    <location>
        <begin position="136"/>
        <end position="156"/>
    </location>
</feature>
<dbReference type="Pfam" id="PF02361">
    <property type="entry name" value="CbiQ"/>
    <property type="match status" value="1"/>
</dbReference>
<dbReference type="CDD" id="cd16914">
    <property type="entry name" value="EcfT"/>
    <property type="match status" value="1"/>
</dbReference>
<organism evidence="7 8">
    <name type="scientific">Pseudoclavibacter endophyticus</name>
    <dbReference type="NCBI Taxonomy" id="1778590"/>
    <lineage>
        <taxon>Bacteria</taxon>
        <taxon>Bacillati</taxon>
        <taxon>Actinomycetota</taxon>
        <taxon>Actinomycetes</taxon>
        <taxon>Micrococcales</taxon>
        <taxon>Microbacteriaceae</taxon>
        <taxon>Pseudoclavibacter</taxon>
    </lineage>
</organism>
<evidence type="ECO:0000256" key="5">
    <source>
        <dbReference type="ARBA" id="ARBA00023136"/>
    </source>
</evidence>
<keyword evidence="4 6" id="KW-1133">Transmembrane helix</keyword>
<gene>
    <name evidence="7" type="ORF">F8O04_10890</name>
</gene>
<keyword evidence="2" id="KW-1003">Cell membrane</keyword>
<keyword evidence="8" id="KW-1185">Reference proteome</keyword>